<dbReference type="SUPFAM" id="SSF53335">
    <property type="entry name" value="S-adenosyl-L-methionine-dependent methyltransferases"/>
    <property type="match status" value="1"/>
</dbReference>
<dbReference type="GeneID" id="12510297"/>
<dbReference type="EMBL" id="CP003117">
    <property type="protein sequence ID" value="AET64496.1"/>
    <property type="molecule type" value="Genomic_DNA"/>
</dbReference>
<dbReference type="Proteomes" id="UP000005877">
    <property type="component" value="Chromosome"/>
</dbReference>
<feature type="region of interest" description="Disordered" evidence="1">
    <location>
        <begin position="90"/>
        <end position="117"/>
    </location>
</feature>
<dbReference type="Pfam" id="PF13489">
    <property type="entry name" value="Methyltransf_23"/>
    <property type="match status" value="1"/>
</dbReference>
<sequence length="254" mass="28365">MPQGPRARSGDEGGRREELLAWGREYRDKGRIWRGAPRRLPPLPEGARVLELGCGNGKTLQGMLGRPWRVAAVDVSPQALRLGRGLAEETGRRRGLLRPEPSTSSGVRPPPAPPADRVPLANRLELVSADAVHLPFRDSSFDAVFAFHVLGHLREGDRIKAAREAARVLKAKGRLFFIEFGVEDMRAGEGVEVEEMTFRRGGGVITHYFTEAEGLELFDMLRPVYILTDRRVTRIMGRDHLRSEVEAEFIKEEG</sequence>
<reference evidence="2 3" key="1">
    <citation type="journal article" date="2012" name="PLoS ONE">
        <title>The genome characteristics and predicted function of methyl-group oxidation pathway in the obligate aceticlastic methanogens, Methanosaeta spp.</title>
        <authorList>
            <person name="Zhu J."/>
            <person name="Zheng H."/>
            <person name="Ai G."/>
            <person name="Zhang G."/>
            <person name="Liu D."/>
            <person name="Liu X."/>
            <person name="Dong X."/>
        </authorList>
    </citation>
    <scope>NUCLEOTIDE SEQUENCE [LARGE SCALE GENOMIC DNA]</scope>
    <source>
        <strain evidence="2 3">6Ac</strain>
    </source>
</reference>
<accession>G7WMK1</accession>
<keyword evidence="2" id="KW-0808">Transferase</keyword>
<evidence type="ECO:0000313" key="2">
    <source>
        <dbReference type="EMBL" id="AET64496.1"/>
    </source>
</evidence>
<organism evidence="2 3">
    <name type="scientific">Methanothrix harundinacea (strain 6Ac)</name>
    <name type="common">Methanosaeta harundinacea</name>
    <dbReference type="NCBI Taxonomy" id="1110509"/>
    <lineage>
        <taxon>Archaea</taxon>
        <taxon>Methanobacteriati</taxon>
        <taxon>Methanobacteriota</taxon>
        <taxon>Stenosarchaea group</taxon>
        <taxon>Methanomicrobia</taxon>
        <taxon>Methanotrichales</taxon>
        <taxon>Methanotrichaceae</taxon>
        <taxon>Methanothrix</taxon>
    </lineage>
</organism>
<dbReference type="PANTHER" id="PTHR42912">
    <property type="entry name" value="METHYLTRANSFERASE"/>
    <property type="match status" value="1"/>
</dbReference>
<proteinExistence type="predicted"/>
<dbReference type="PATRIC" id="fig|1110509.7.peg.1254"/>
<dbReference type="STRING" id="1110509.Mhar_1128"/>
<dbReference type="InterPro" id="IPR029063">
    <property type="entry name" value="SAM-dependent_MTases_sf"/>
</dbReference>
<dbReference type="Gene3D" id="3.40.50.150">
    <property type="entry name" value="Vaccinia Virus protein VP39"/>
    <property type="match status" value="1"/>
</dbReference>
<keyword evidence="3" id="KW-1185">Reference proteome</keyword>
<dbReference type="CDD" id="cd02440">
    <property type="entry name" value="AdoMet_MTases"/>
    <property type="match status" value="1"/>
</dbReference>
<dbReference type="AlphaFoldDB" id="G7WMK1"/>
<evidence type="ECO:0000256" key="1">
    <source>
        <dbReference type="SAM" id="MobiDB-lite"/>
    </source>
</evidence>
<name>G7WMK1_METH6</name>
<keyword evidence="2" id="KW-0489">Methyltransferase</keyword>
<dbReference type="HOGENOM" id="CLU_091228_0_0_2"/>
<dbReference type="GO" id="GO:0032259">
    <property type="term" value="P:methylation"/>
    <property type="evidence" value="ECO:0007669"/>
    <property type="project" value="UniProtKB-KW"/>
</dbReference>
<dbReference type="KEGG" id="mhi:Mhar_1128"/>
<dbReference type="OrthoDB" id="8915at2157"/>
<dbReference type="InterPro" id="IPR050508">
    <property type="entry name" value="Methyltransf_Superfamily"/>
</dbReference>
<dbReference type="GO" id="GO:0008168">
    <property type="term" value="F:methyltransferase activity"/>
    <property type="evidence" value="ECO:0007669"/>
    <property type="project" value="UniProtKB-KW"/>
</dbReference>
<gene>
    <name evidence="2" type="ordered locus">Mhar_1128</name>
</gene>
<protein>
    <submittedName>
        <fullName evidence="2">Methyltransferase type 11</fullName>
    </submittedName>
</protein>
<evidence type="ECO:0000313" key="3">
    <source>
        <dbReference type="Proteomes" id="UP000005877"/>
    </source>
</evidence>
<dbReference type="RefSeq" id="WP_014586681.1">
    <property type="nucleotide sequence ID" value="NC_017527.1"/>
</dbReference>